<dbReference type="RefSeq" id="WP_074962496.1">
    <property type="nucleotide sequence ID" value="NZ_FOKQ01000028.1"/>
</dbReference>
<dbReference type="SUPFAM" id="SSF53822">
    <property type="entry name" value="Periplasmic binding protein-like I"/>
    <property type="match status" value="1"/>
</dbReference>
<sequence>MSATIKDVAREAGVSVATVSRVLNGSCNVSEDSTARVNDAIKKLHYSPNFLGRNLRKCETNVILCIMPTSEHSLYSKIVTGMQRYASKLGYDIITAVSDNTATAEARQMNMLFNRTVDGVVLLGTMYDADSLNRLAQNYDIALCCEGVPGADVLTVAVDDESGAFDAVTALIEKGHRDIAFLGTKSEAISSTARENGYKMALEKAGIPFREELVYRDSYEYNCGTDAMDYFANLDKMPTAVFAVSDLLAIAVIHRASELGLTAGKDISVMGFDNITMCEMMLPTVSTVEQPCFKMGELVIEKLIENIHSTEKDNNYYTVDHKVIMRQSTGDK</sequence>
<dbReference type="InterPro" id="IPR028082">
    <property type="entry name" value="Peripla_BP_I"/>
</dbReference>
<dbReference type="SUPFAM" id="SSF47413">
    <property type="entry name" value="lambda repressor-like DNA-binding domains"/>
    <property type="match status" value="1"/>
</dbReference>
<dbReference type="GO" id="GO:0000976">
    <property type="term" value="F:transcription cis-regulatory region binding"/>
    <property type="evidence" value="ECO:0007669"/>
    <property type="project" value="TreeGrafter"/>
</dbReference>
<dbReference type="AlphaFoldDB" id="A0A1I1NMM6"/>
<dbReference type="SMART" id="SM00354">
    <property type="entry name" value="HTH_LACI"/>
    <property type="match status" value="1"/>
</dbReference>
<dbReference type="CDD" id="cd01392">
    <property type="entry name" value="HTH_LacI"/>
    <property type="match status" value="1"/>
</dbReference>
<dbReference type="GO" id="GO:0003700">
    <property type="term" value="F:DNA-binding transcription factor activity"/>
    <property type="evidence" value="ECO:0007669"/>
    <property type="project" value="TreeGrafter"/>
</dbReference>
<name>A0A1I1NMM6_RUMAL</name>
<dbReference type="PROSITE" id="PS00356">
    <property type="entry name" value="HTH_LACI_1"/>
    <property type="match status" value="1"/>
</dbReference>
<dbReference type="EMBL" id="FOKQ01000028">
    <property type="protein sequence ID" value="SFC98695.1"/>
    <property type="molecule type" value="Genomic_DNA"/>
</dbReference>
<evidence type="ECO:0000256" key="2">
    <source>
        <dbReference type="ARBA" id="ARBA00023125"/>
    </source>
</evidence>
<evidence type="ECO:0000256" key="3">
    <source>
        <dbReference type="ARBA" id="ARBA00023163"/>
    </source>
</evidence>
<dbReference type="eggNOG" id="COG1609">
    <property type="taxonomic scope" value="Bacteria"/>
</dbReference>
<dbReference type="PRINTS" id="PR00036">
    <property type="entry name" value="HTHLACI"/>
</dbReference>
<evidence type="ECO:0000259" key="4">
    <source>
        <dbReference type="PROSITE" id="PS50932"/>
    </source>
</evidence>
<dbReference type="InterPro" id="IPR046335">
    <property type="entry name" value="LacI/GalR-like_sensor"/>
</dbReference>
<dbReference type="PROSITE" id="PS50932">
    <property type="entry name" value="HTH_LACI_2"/>
    <property type="match status" value="1"/>
</dbReference>
<dbReference type="Pfam" id="PF13377">
    <property type="entry name" value="Peripla_BP_3"/>
    <property type="match status" value="1"/>
</dbReference>
<proteinExistence type="predicted"/>
<dbReference type="CDD" id="cd06284">
    <property type="entry name" value="PBP1_LacI-like"/>
    <property type="match status" value="1"/>
</dbReference>
<dbReference type="PANTHER" id="PTHR30146">
    <property type="entry name" value="LACI-RELATED TRANSCRIPTIONAL REPRESSOR"/>
    <property type="match status" value="1"/>
</dbReference>
<dbReference type="Pfam" id="PF00356">
    <property type="entry name" value="LacI"/>
    <property type="match status" value="1"/>
</dbReference>
<evidence type="ECO:0000313" key="6">
    <source>
        <dbReference type="Proteomes" id="UP000182192"/>
    </source>
</evidence>
<dbReference type="Proteomes" id="UP000182192">
    <property type="component" value="Unassembled WGS sequence"/>
</dbReference>
<dbReference type="InterPro" id="IPR000843">
    <property type="entry name" value="HTH_LacI"/>
</dbReference>
<keyword evidence="3" id="KW-0804">Transcription</keyword>
<feature type="domain" description="HTH lacI-type" evidence="4">
    <location>
        <begin position="3"/>
        <end position="57"/>
    </location>
</feature>
<organism evidence="5 6">
    <name type="scientific">Ruminococcus albus</name>
    <dbReference type="NCBI Taxonomy" id="1264"/>
    <lineage>
        <taxon>Bacteria</taxon>
        <taxon>Bacillati</taxon>
        <taxon>Bacillota</taxon>
        <taxon>Clostridia</taxon>
        <taxon>Eubacteriales</taxon>
        <taxon>Oscillospiraceae</taxon>
        <taxon>Ruminococcus</taxon>
    </lineage>
</organism>
<dbReference type="Gene3D" id="1.10.260.40">
    <property type="entry name" value="lambda repressor-like DNA-binding domains"/>
    <property type="match status" value="1"/>
</dbReference>
<reference evidence="5 6" key="1">
    <citation type="submission" date="2016-10" db="EMBL/GenBank/DDBJ databases">
        <authorList>
            <person name="de Groot N.N."/>
        </authorList>
    </citation>
    <scope>NUCLEOTIDE SEQUENCE [LARGE SCALE GENOMIC DNA]</scope>
    <source>
        <strain evidence="5 6">AR67</strain>
    </source>
</reference>
<keyword evidence="2" id="KW-0238">DNA-binding</keyword>
<keyword evidence="1" id="KW-0805">Transcription regulation</keyword>
<dbReference type="PANTHER" id="PTHR30146:SF109">
    <property type="entry name" value="HTH-TYPE TRANSCRIPTIONAL REGULATOR GALS"/>
    <property type="match status" value="1"/>
</dbReference>
<dbReference type="OrthoDB" id="308642at2"/>
<dbReference type="InterPro" id="IPR010982">
    <property type="entry name" value="Lambda_DNA-bd_dom_sf"/>
</dbReference>
<evidence type="ECO:0000256" key="1">
    <source>
        <dbReference type="ARBA" id="ARBA00023015"/>
    </source>
</evidence>
<dbReference type="Gene3D" id="3.40.50.2300">
    <property type="match status" value="2"/>
</dbReference>
<evidence type="ECO:0000313" key="5">
    <source>
        <dbReference type="EMBL" id="SFC98695.1"/>
    </source>
</evidence>
<gene>
    <name evidence="5" type="ORF">SAMN02910406_02809</name>
</gene>
<accession>A0A1I1NMM6</accession>
<protein>
    <submittedName>
        <fullName evidence="5">Transcriptional regulator, LacI family</fullName>
    </submittedName>
</protein>